<accession>A0ABZ0INX8</accession>
<dbReference type="Pfam" id="PF11845">
    <property type="entry name" value="Tll0287-like"/>
    <property type="match status" value="1"/>
</dbReference>
<proteinExistence type="predicted"/>
<protein>
    <submittedName>
        <fullName evidence="2">DUF3365 domain-containing protein</fullName>
    </submittedName>
</protein>
<keyword evidence="3" id="KW-1185">Reference proteome</keyword>
<organism evidence="2 3">
    <name type="scientific">Imperialibacter roseus</name>
    <dbReference type="NCBI Taxonomy" id="1324217"/>
    <lineage>
        <taxon>Bacteria</taxon>
        <taxon>Pseudomonadati</taxon>
        <taxon>Bacteroidota</taxon>
        <taxon>Cytophagia</taxon>
        <taxon>Cytophagales</taxon>
        <taxon>Flammeovirgaceae</taxon>
        <taxon>Imperialibacter</taxon>
    </lineage>
</organism>
<gene>
    <name evidence="2" type="ORF">RT717_24075</name>
</gene>
<dbReference type="RefSeq" id="WP_317488892.1">
    <property type="nucleotide sequence ID" value="NZ_CP136051.1"/>
</dbReference>
<evidence type="ECO:0000259" key="1">
    <source>
        <dbReference type="Pfam" id="PF11845"/>
    </source>
</evidence>
<evidence type="ECO:0000313" key="3">
    <source>
        <dbReference type="Proteomes" id="UP001302349"/>
    </source>
</evidence>
<dbReference type="PROSITE" id="PS51257">
    <property type="entry name" value="PROKAR_LIPOPROTEIN"/>
    <property type="match status" value="1"/>
</dbReference>
<dbReference type="EMBL" id="CP136051">
    <property type="protein sequence ID" value="WOK06158.1"/>
    <property type="molecule type" value="Genomic_DNA"/>
</dbReference>
<reference evidence="2 3" key="1">
    <citation type="journal article" date="2023" name="Microbiol. Resour. Announc.">
        <title>Complete Genome Sequence of Imperialibacter roseus strain P4T.</title>
        <authorList>
            <person name="Tizabi D.R."/>
            <person name="Bachvaroff T."/>
            <person name="Hill R.T."/>
        </authorList>
    </citation>
    <scope>NUCLEOTIDE SEQUENCE [LARGE SCALE GENOMIC DNA]</scope>
    <source>
        <strain evidence="2 3">P4T</strain>
    </source>
</reference>
<dbReference type="Proteomes" id="UP001302349">
    <property type="component" value="Chromosome"/>
</dbReference>
<evidence type="ECO:0000313" key="2">
    <source>
        <dbReference type="EMBL" id="WOK06158.1"/>
    </source>
</evidence>
<feature type="domain" description="Tll0287-like" evidence="1">
    <location>
        <begin position="48"/>
        <end position="208"/>
    </location>
</feature>
<dbReference type="InterPro" id="IPR021796">
    <property type="entry name" value="Tll0287-like_dom"/>
</dbReference>
<name>A0ABZ0INX8_9BACT</name>
<sequence length="218" mass="24251">MRTPIILCLSVCLIAAGCGPMDKGNSEAVKKEMEDRKVKHVLPSQITDKAKERGLAITDAAQKVLLQTLIKKIESEGILGAVEYCNLNAFPLVDSLSKANHVAIRRVSNKWRNPKDAPTDDEVAIMEAYTYSVEQGQAPREEVFMEDNSTQVVYTRPIMMGAALCLQCHGTPGKELTQEVADKIKGLYPEDKATGYELGEWRGIWKVVFEKKELVLEL</sequence>